<dbReference type="InterPro" id="IPR036398">
    <property type="entry name" value="CA_dom_sf"/>
</dbReference>
<sequence>MLWFFRKEILMLSSAHVVKTLVLALAALVGGAAYASGGGHHHWAYQGEHEGPAHWAELDPAFETCAKGSRQSPIDISNTVKAELPSLNFEYNKAEPTIVNNGHTVQVNVPPGSQLKVAGQTYSLLQFHFHTPSEETIGGKHMAMVGHFVHKNAAGQLGVVAVLMQPGPIVKNAAYAPVFDHLPRPNEKITVEGLELDLAAMLPTDKSYYSFEGSLTTPPCSESVNWMVLKRPIALGNDQIKAFRRLFNANARPVQPLNGRVVKESL</sequence>
<comment type="similarity">
    <text evidence="1">Belongs to the alpha-carbonic anhydrase family.</text>
</comment>
<evidence type="ECO:0000256" key="3">
    <source>
        <dbReference type="ARBA" id="ARBA00022723"/>
    </source>
</evidence>
<evidence type="ECO:0000256" key="4">
    <source>
        <dbReference type="ARBA" id="ARBA00022833"/>
    </source>
</evidence>
<dbReference type="InterPro" id="IPR001148">
    <property type="entry name" value="CA_dom"/>
</dbReference>
<feature type="domain" description="Alpha-carbonic anhydrase" evidence="7">
    <location>
        <begin position="41"/>
        <end position="266"/>
    </location>
</feature>
<evidence type="ECO:0000259" key="7">
    <source>
        <dbReference type="PROSITE" id="PS51144"/>
    </source>
</evidence>
<protein>
    <recommendedName>
        <fullName evidence="2">carbonic anhydrase</fullName>
        <ecNumber evidence="2">4.2.1.1</ecNumber>
    </recommendedName>
</protein>
<keyword evidence="3" id="KW-0479">Metal-binding</keyword>
<dbReference type="STRING" id="180197.SAMN02982919_02494"/>
<evidence type="ECO:0000313" key="8">
    <source>
        <dbReference type="EMBL" id="SER50209.1"/>
    </source>
</evidence>
<evidence type="ECO:0000256" key="1">
    <source>
        <dbReference type="ARBA" id="ARBA00010718"/>
    </source>
</evidence>
<keyword evidence="5" id="KW-0456">Lyase</keyword>
<dbReference type="AlphaFoldDB" id="A0A1H9PQX7"/>
<dbReference type="InterPro" id="IPR023561">
    <property type="entry name" value="Carbonic_anhydrase_a-class"/>
</dbReference>
<dbReference type="SMART" id="SM01057">
    <property type="entry name" value="Carb_anhydrase"/>
    <property type="match status" value="1"/>
</dbReference>
<dbReference type="PANTHER" id="PTHR18952">
    <property type="entry name" value="CARBONIC ANHYDRASE"/>
    <property type="match status" value="1"/>
</dbReference>
<dbReference type="PROSITE" id="PS51144">
    <property type="entry name" value="ALPHA_CA_2"/>
    <property type="match status" value="1"/>
</dbReference>
<name>A0A1H9PQX7_9BURK</name>
<evidence type="ECO:0000256" key="6">
    <source>
        <dbReference type="ARBA" id="ARBA00048348"/>
    </source>
</evidence>
<accession>A0A1H9PQX7</accession>
<comment type="catalytic activity">
    <reaction evidence="6">
        <text>hydrogencarbonate + H(+) = CO2 + H2O</text>
        <dbReference type="Rhea" id="RHEA:10748"/>
        <dbReference type="ChEBI" id="CHEBI:15377"/>
        <dbReference type="ChEBI" id="CHEBI:15378"/>
        <dbReference type="ChEBI" id="CHEBI:16526"/>
        <dbReference type="ChEBI" id="CHEBI:17544"/>
        <dbReference type="EC" id="4.2.1.1"/>
    </reaction>
</comment>
<dbReference type="PANTHER" id="PTHR18952:SF265">
    <property type="entry name" value="CARBONIC ANHYDRASE"/>
    <property type="match status" value="1"/>
</dbReference>
<keyword evidence="9" id="KW-1185">Reference proteome</keyword>
<evidence type="ECO:0000256" key="5">
    <source>
        <dbReference type="ARBA" id="ARBA00023239"/>
    </source>
</evidence>
<proteinExistence type="inferred from homology"/>
<reference evidence="8 9" key="1">
    <citation type="submission" date="2016-10" db="EMBL/GenBank/DDBJ databases">
        <authorList>
            <person name="de Groot N.N."/>
        </authorList>
    </citation>
    <scope>NUCLEOTIDE SEQUENCE [LARGE SCALE GENOMIC DNA]</scope>
    <source>
        <strain evidence="8 9">ATCC 35958</strain>
    </source>
</reference>
<dbReference type="GO" id="GO:0008270">
    <property type="term" value="F:zinc ion binding"/>
    <property type="evidence" value="ECO:0007669"/>
    <property type="project" value="InterPro"/>
</dbReference>
<keyword evidence="4" id="KW-0862">Zinc</keyword>
<dbReference type="EMBL" id="FOGD01000009">
    <property type="protein sequence ID" value="SER50209.1"/>
    <property type="molecule type" value="Genomic_DNA"/>
</dbReference>
<dbReference type="EC" id="4.2.1.1" evidence="2"/>
<organism evidence="8 9">
    <name type="scientific">Giesbergeria anulus</name>
    <dbReference type="NCBI Taxonomy" id="180197"/>
    <lineage>
        <taxon>Bacteria</taxon>
        <taxon>Pseudomonadati</taxon>
        <taxon>Pseudomonadota</taxon>
        <taxon>Betaproteobacteria</taxon>
        <taxon>Burkholderiales</taxon>
        <taxon>Comamonadaceae</taxon>
        <taxon>Giesbergeria</taxon>
    </lineage>
</organism>
<dbReference type="Gene3D" id="3.10.200.10">
    <property type="entry name" value="Alpha carbonic anhydrase"/>
    <property type="match status" value="1"/>
</dbReference>
<dbReference type="InterPro" id="IPR041891">
    <property type="entry name" value="Alpha_CA_prokaryot-like"/>
</dbReference>
<gene>
    <name evidence="8" type="ORF">SAMN02982919_02494</name>
</gene>
<dbReference type="OrthoDB" id="5327615at2"/>
<evidence type="ECO:0000313" key="9">
    <source>
        <dbReference type="Proteomes" id="UP000199766"/>
    </source>
</evidence>
<dbReference type="Proteomes" id="UP000199766">
    <property type="component" value="Unassembled WGS sequence"/>
</dbReference>
<dbReference type="GO" id="GO:0004089">
    <property type="term" value="F:carbonate dehydratase activity"/>
    <property type="evidence" value="ECO:0007669"/>
    <property type="project" value="UniProtKB-EC"/>
</dbReference>
<evidence type="ECO:0000256" key="2">
    <source>
        <dbReference type="ARBA" id="ARBA00012925"/>
    </source>
</evidence>
<dbReference type="Pfam" id="PF00194">
    <property type="entry name" value="Carb_anhydrase"/>
    <property type="match status" value="1"/>
</dbReference>
<dbReference type="SUPFAM" id="SSF51069">
    <property type="entry name" value="Carbonic anhydrase"/>
    <property type="match status" value="1"/>
</dbReference>
<dbReference type="CDD" id="cd03124">
    <property type="entry name" value="alpha_CA_prokaryotic_like"/>
    <property type="match status" value="1"/>
</dbReference>